<comment type="similarity">
    <text evidence="9">Belongs to the peroxiredoxin family. BCP/PrxQ subfamily.</text>
</comment>
<evidence type="ECO:0000256" key="7">
    <source>
        <dbReference type="ARBA" id="ARBA00023284"/>
    </source>
</evidence>
<dbReference type="PANTHER" id="PTHR42801:SF7">
    <property type="entry name" value="SLL1159 PROTEIN"/>
    <property type="match status" value="1"/>
</dbReference>
<dbReference type="EC" id="1.11.1.24" evidence="2"/>
<evidence type="ECO:0000313" key="13">
    <source>
        <dbReference type="EMBL" id="GGU71273.1"/>
    </source>
</evidence>
<comment type="function">
    <text evidence="1">Thiol-specific peroxidase that catalyzes the reduction of hydrogen peroxide and organic hydroperoxides to water and alcohols, respectively. Plays a role in cell protection against oxidative stress by detoxifying peroxides and as sensor of hydrogen peroxide-mediated signaling events.</text>
</comment>
<evidence type="ECO:0000313" key="14">
    <source>
        <dbReference type="Proteomes" id="UP000654471"/>
    </source>
</evidence>
<dbReference type="Gene3D" id="3.40.30.10">
    <property type="entry name" value="Glutaredoxin"/>
    <property type="match status" value="1"/>
</dbReference>
<reference evidence="14" key="1">
    <citation type="journal article" date="2019" name="Int. J. Syst. Evol. Microbiol.">
        <title>The Global Catalogue of Microorganisms (GCM) 10K type strain sequencing project: providing services to taxonomists for standard genome sequencing and annotation.</title>
        <authorList>
            <consortium name="The Broad Institute Genomics Platform"/>
            <consortium name="The Broad Institute Genome Sequencing Center for Infectious Disease"/>
            <person name="Wu L."/>
            <person name="Ma J."/>
        </authorList>
    </citation>
    <scope>NUCLEOTIDE SEQUENCE [LARGE SCALE GENOMIC DNA]</scope>
    <source>
        <strain evidence="14">JCM 3399</strain>
    </source>
</reference>
<evidence type="ECO:0000256" key="10">
    <source>
        <dbReference type="ARBA" id="ARBA00041373"/>
    </source>
</evidence>
<organism evidence="13 14">
    <name type="scientific">Streptomyces albospinus</name>
    <dbReference type="NCBI Taxonomy" id="285515"/>
    <lineage>
        <taxon>Bacteria</taxon>
        <taxon>Bacillati</taxon>
        <taxon>Actinomycetota</taxon>
        <taxon>Actinomycetes</taxon>
        <taxon>Kitasatosporales</taxon>
        <taxon>Streptomycetaceae</taxon>
        <taxon>Streptomyces</taxon>
    </lineage>
</organism>
<keyword evidence="5" id="KW-0560">Oxidoreductase</keyword>
<dbReference type="InterPro" id="IPR036249">
    <property type="entry name" value="Thioredoxin-like_sf"/>
</dbReference>
<evidence type="ECO:0000256" key="5">
    <source>
        <dbReference type="ARBA" id="ARBA00023002"/>
    </source>
</evidence>
<keyword evidence="14" id="KW-1185">Reference proteome</keyword>
<evidence type="ECO:0000256" key="8">
    <source>
        <dbReference type="ARBA" id="ARBA00032824"/>
    </source>
</evidence>
<dbReference type="CDD" id="cd02970">
    <property type="entry name" value="PRX_like2"/>
    <property type="match status" value="1"/>
</dbReference>
<evidence type="ECO:0000256" key="9">
    <source>
        <dbReference type="ARBA" id="ARBA00038489"/>
    </source>
</evidence>
<evidence type="ECO:0000256" key="2">
    <source>
        <dbReference type="ARBA" id="ARBA00013017"/>
    </source>
</evidence>
<comment type="caution">
    <text evidence="13">The sequence shown here is derived from an EMBL/GenBank/DDBJ whole genome shotgun (WGS) entry which is preliminary data.</text>
</comment>
<keyword evidence="4" id="KW-0049">Antioxidant</keyword>
<dbReference type="PANTHER" id="PTHR42801">
    <property type="entry name" value="THIOREDOXIN-DEPENDENT PEROXIDE REDUCTASE"/>
    <property type="match status" value="1"/>
</dbReference>
<dbReference type="PROSITE" id="PS51352">
    <property type="entry name" value="THIOREDOXIN_2"/>
    <property type="match status" value="1"/>
</dbReference>
<dbReference type="SUPFAM" id="SSF52833">
    <property type="entry name" value="Thioredoxin-like"/>
    <property type="match status" value="1"/>
</dbReference>
<dbReference type="Pfam" id="PF00578">
    <property type="entry name" value="AhpC-TSA"/>
    <property type="match status" value="1"/>
</dbReference>
<evidence type="ECO:0000256" key="11">
    <source>
        <dbReference type="ARBA" id="ARBA00049091"/>
    </source>
</evidence>
<name>A0ABQ2V8I8_9ACTN</name>
<dbReference type="EMBL" id="BMRP01000014">
    <property type="protein sequence ID" value="GGU71273.1"/>
    <property type="molecule type" value="Genomic_DNA"/>
</dbReference>
<evidence type="ECO:0000256" key="3">
    <source>
        <dbReference type="ARBA" id="ARBA00022559"/>
    </source>
</evidence>
<comment type="catalytic activity">
    <reaction evidence="11">
        <text>a hydroperoxide + [thioredoxin]-dithiol = an alcohol + [thioredoxin]-disulfide + H2O</text>
        <dbReference type="Rhea" id="RHEA:62620"/>
        <dbReference type="Rhea" id="RHEA-COMP:10698"/>
        <dbReference type="Rhea" id="RHEA-COMP:10700"/>
        <dbReference type="ChEBI" id="CHEBI:15377"/>
        <dbReference type="ChEBI" id="CHEBI:29950"/>
        <dbReference type="ChEBI" id="CHEBI:30879"/>
        <dbReference type="ChEBI" id="CHEBI:35924"/>
        <dbReference type="ChEBI" id="CHEBI:50058"/>
        <dbReference type="EC" id="1.11.1.24"/>
    </reaction>
</comment>
<gene>
    <name evidence="13" type="ORF">GCM10010211_41080</name>
</gene>
<sequence length="218" mass="23430">MSLQDELTAFFRTRYPDIPAAAREVMERAARDLAASGQADRARRAGERAPSFSLPSATGSAVSLDALLAAGPVVLTFYRGAWCPYCNIALRALQEQHAGITARGARLVAVSPQIPDESLSLTEKHGLAFDVLSDVGSDTAKSYGLSFDLPDDLAATYDSFGFDLQRVNGGHPRTLPLPATYVIDREGVIRWAFVDTDYTARAEPADILAALDTLEVSP</sequence>
<keyword evidence="3" id="KW-0575">Peroxidase</keyword>
<evidence type="ECO:0000259" key="12">
    <source>
        <dbReference type="PROSITE" id="PS51352"/>
    </source>
</evidence>
<keyword evidence="7" id="KW-0676">Redox-active center</keyword>
<dbReference type="InterPro" id="IPR013766">
    <property type="entry name" value="Thioredoxin_domain"/>
</dbReference>
<evidence type="ECO:0000256" key="6">
    <source>
        <dbReference type="ARBA" id="ARBA00023157"/>
    </source>
</evidence>
<dbReference type="InterPro" id="IPR050924">
    <property type="entry name" value="Peroxiredoxin_BCP/PrxQ"/>
</dbReference>
<evidence type="ECO:0000256" key="4">
    <source>
        <dbReference type="ARBA" id="ARBA00022862"/>
    </source>
</evidence>
<accession>A0ABQ2V8I8</accession>
<dbReference type="InterPro" id="IPR000866">
    <property type="entry name" value="AhpC/TSA"/>
</dbReference>
<proteinExistence type="inferred from homology"/>
<protein>
    <recommendedName>
        <fullName evidence="2">thioredoxin-dependent peroxiredoxin</fullName>
        <ecNumber evidence="2">1.11.1.24</ecNumber>
    </recommendedName>
    <alternativeName>
        <fullName evidence="10">Bacterioferritin comigratory protein</fullName>
    </alternativeName>
    <alternativeName>
        <fullName evidence="8">Thioredoxin peroxidase</fullName>
    </alternativeName>
</protein>
<feature type="domain" description="Thioredoxin" evidence="12">
    <location>
        <begin position="43"/>
        <end position="216"/>
    </location>
</feature>
<evidence type="ECO:0000256" key="1">
    <source>
        <dbReference type="ARBA" id="ARBA00003330"/>
    </source>
</evidence>
<keyword evidence="6" id="KW-1015">Disulfide bond</keyword>
<dbReference type="Proteomes" id="UP000654471">
    <property type="component" value="Unassembled WGS sequence"/>
</dbReference>
<dbReference type="RefSeq" id="WP_189301996.1">
    <property type="nucleotide sequence ID" value="NZ_BMRP01000014.1"/>
</dbReference>